<dbReference type="InterPro" id="IPR003785">
    <property type="entry name" value="Creatininase/forma_Hydrolase"/>
</dbReference>
<gene>
    <name evidence="6" type="ORF">Pma05_66930</name>
</gene>
<comment type="cofactor">
    <cofactor evidence="1">
        <name>Zn(2+)</name>
        <dbReference type="ChEBI" id="CHEBI:29105"/>
    </cofactor>
</comment>
<name>A0ABQ4EZN5_9ACTN</name>
<evidence type="ECO:0000256" key="5">
    <source>
        <dbReference type="ARBA" id="ARBA00024029"/>
    </source>
</evidence>
<dbReference type="SUPFAM" id="SSF102215">
    <property type="entry name" value="Creatininase"/>
    <property type="match status" value="1"/>
</dbReference>
<keyword evidence="3" id="KW-0378">Hydrolase</keyword>
<keyword evidence="4" id="KW-0862">Zinc</keyword>
<comment type="similarity">
    <text evidence="5">Belongs to the creatininase superfamily.</text>
</comment>
<sequence length="265" mass="29112">MTRSGRQLGQLATDEIRTAITETSVLCLPIGSYEQHGPHLPLSTDTVIAERFTNRLIQRYGDSHDLWALPAIPYGLSPEHAWAPGTITLPLSVLTNLLDAVSGEYIRATAARNLLIVNGHGGNRGILEAVVYELRQRHRVNVCVLHPSSMATFRPDSELPDIHAGLRETSMMLTLSSQDVRLDRLPDDHAPDPAQADNIHRFILDRGTAWPWDSYDPSISRLGIIGGDPRRATAELGEQIVSSALDQCPDVIMRLTKAKPLPSGL</sequence>
<dbReference type="InterPro" id="IPR024087">
    <property type="entry name" value="Creatininase-like_sf"/>
</dbReference>
<evidence type="ECO:0000256" key="1">
    <source>
        <dbReference type="ARBA" id="ARBA00001947"/>
    </source>
</evidence>
<accession>A0ABQ4EZN5</accession>
<evidence type="ECO:0000256" key="3">
    <source>
        <dbReference type="ARBA" id="ARBA00022801"/>
    </source>
</evidence>
<proteinExistence type="inferred from homology"/>
<reference evidence="6 7" key="1">
    <citation type="submission" date="2021-01" db="EMBL/GenBank/DDBJ databases">
        <title>Whole genome shotgun sequence of Plantactinospora mayteni NBRC 109088.</title>
        <authorList>
            <person name="Komaki H."/>
            <person name="Tamura T."/>
        </authorList>
    </citation>
    <scope>NUCLEOTIDE SEQUENCE [LARGE SCALE GENOMIC DNA]</scope>
    <source>
        <strain evidence="6 7">NBRC 109088</strain>
    </source>
</reference>
<dbReference type="Proteomes" id="UP000621500">
    <property type="component" value="Unassembled WGS sequence"/>
</dbReference>
<dbReference type="PANTHER" id="PTHR35005">
    <property type="entry name" value="3-DEHYDRO-SCYLLO-INOSOSE HYDROLASE"/>
    <property type="match status" value="1"/>
</dbReference>
<keyword evidence="2" id="KW-0479">Metal-binding</keyword>
<protein>
    <submittedName>
        <fullName evidence="6">Creatinine amidohydrolase</fullName>
    </submittedName>
</protein>
<keyword evidence="7" id="KW-1185">Reference proteome</keyword>
<evidence type="ECO:0000256" key="4">
    <source>
        <dbReference type="ARBA" id="ARBA00022833"/>
    </source>
</evidence>
<evidence type="ECO:0000313" key="6">
    <source>
        <dbReference type="EMBL" id="GIH00121.1"/>
    </source>
</evidence>
<dbReference type="RefSeq" id="WP_203861454.1">
    <property type="nucleotide sequence ID" value="NZ_BAAAZQ010000020.1"/>
</dbReference>
<evidence type="ECO:0000256" key="2">
    <source>
        <dbReference type="ARBA" id="ARBA00022723"/>
    </source>
</evidence>
<dbReference type="Pfam" id="PF02633">
    <property type="entry name" value="Creatininase"/>
    <property type="match status" value="1"/>
</dbReference>
<dbReference type="EMBL" id="BONX01000050">
    <property type="protein sequence ID" value="GIH00121.1"/>
    <property type="molecule type" value="Genomic_DNA"/>
</dbReference>
<comment type="caution">
    <text evidence="6">The sequence shown here is derived from an EMBL/GenBank/DDBJ whole genome shotgun (WGS) entry which is preliminary data.</text>
</comment>
<dbReference type="PANTHER" id="PTHR35005:SF1">
    <property type="entry name" value="2-AMINO-5-FORMYLAMINO-6-RIBOSYLAMINOPYRIMIDIN-4(3H)-ONE 5'-MONOPHOSPHATE DEFORMYLASE"/>
    <property type="match status" value="1"/>
</dbReference>
<dbReference type="Gene3D" id="3.40.50.10310">
    <property type="entry name" value="Creatininase"/>
    <property type="match status" value="1"/>
</dbReference>
<organism evidence="6 7">
    <name type="scientific">Plantactinospora mayteni</name>
    <dbReference type="NCBI Taxonomy" id="566021"/>
    <lineage>
        <taxon>Bacteria</taxon>
        <taxon>Bacillati</taxon>
        <taxon>Actinomycetota</taxon>
        <taxon>Actinomycetes</taxon>
        <taxon>Micromonosporales</taxon>
        <taxon>Micromonosporaceae</taxon>
        <taxon>Plantactinospora</taxon>
    </lineage>
</organism>
<evidence type="ECO:0000313" key="7">
    <source>
        <dbReference type="Proteomes" id="UP000621500"/>
    </source>
</evidence>